<keyword evidence="2" id="KW-0963">Cytoplasm</keyword>
<sequence>AKQIKTVQGIVTRFCLDYGLIDDSIVFTNDVVMSNVPLQVGQRVVALVEEDKISNGLKAIRVEIISDKWEESSICPCEGDSDIKTLIGSITSLTAIGGRINQTTSFSMKDVCEDLVKFYFQGFDPCRGDLVQAEYVINPTTWSSEAISVKPLRYKRIDKVNLMPGLVWRCLRFLKSDTII</sequence>
<name>A0ABQ7SGQ7_PHRPL</name>
<feature type="non-terminal residue" evidence="3">
    <location>
        <position position="1"/>
    </location>
</feature>
<dbReference type="Proteomes" id="UP000826234">
    <property type="component" value="Unassembled WGS sequence"/>
</dbReference>
<evidence type="ECO:0000313" key="4">
    <source>
        <dbReference type="Proteomes" id="UP000826234"/>
    </source>
</evidence>
<evidence type="ECO:0000256" key="2">
    <source>
        <dbReference type="ARBA" id="ARBA00022490"/>
    </source>
</evidence>
<proteinExistence type="predicted"/>
<comment type="caution">
    <text evidence="3">The sequence shown here is derived from an EMBL/GenBank/DDBJ whole genome shotgun (WGS) entry which is preliminary data.</text>
</comment>
<dbReference type="PANTHER" id="PTHR45418:SF1">
    <property type="entry name" value="CANCER_TESTIS ANTIGEN 55"/>
    <property type="match status" value="1"/>
</dbReference>
<evidence type="ECO:0000313" key="3">
    <source>
        <dbReference type="EMBL" id="KAH0616541.1"/>
    </source>
</evidence>
<protein>
    <submittedName>
        <fullName evidence="3">Uncharacterized protein</fullName>
    </submittedName>
</protein>
<gene>
    <name evidence="3" type="ORF">JD844_027727</name>
</gene>
<reference evidence="3 4" key="1">
    <citation type="journal article" date="2022" name="Gigascience">
        <title>A chromosome-level genome assembly and annotation of the desert horned lizard, Phrynosoma platyrhinos, provides insight into chromosomal rearrangements among reptiles.</title>
        <authorList>
            <person name="Koochekian N."/>
            <person name="Ascanio A."/>
            <person name="Farleigh K."/>
            <person name="Card D.C."/>
            <person name="Schield D.R."/>
            <person name="Castoe T.A."/>
            <person name="Jezkova T."/>
        </authorList>
    </citation>
    <scope>NUCLEOTIDE SEQUENCE [LARGE SCALE GENOMIC DNA]</scope>
    <source>
        <strain evidence="3">NK-2021</strain>
    </source>
</reference>
<comment type="subcellular location">
    <subcellularLocation>
        <location evidence="1">Cytoplasm</location>
    </subcellularLocation>
</comment>
<organism evidence="3 4">
    <name type="scientific">Phrynosoma platyrhinos</name>
    <name type="common">Desert horned lizard</name>
    <dbReference type="NCBI Taxonomy" id="52577"/>
    <lineage>
        <taxon>Eukaryota</taxon>
        <taxon>Metazoa</taxon>
        <taxon>Chordata</taxon>
        <taxon>Craniata</taxon>
        <taxon>Vertebrata</taxon>
        <taxon>Euteleostomi</taxon>
        <taxon>Lepidosauria</taxon>
        <taxon>Squamata</taxon>
        <taxon>Bifurcata</taxon>
        <taxon>Unidentata</taxon>
        <taxon>Episquamata</taxon>
        <taxon>Toxicofera</taxon>
        <taxon>Iguania</taxon>
        <taxon>Phrynosomatidae</taxon>
        <taxon>Phrynosomatinae</taxon>
        <taxon>Phrynosoma</taxon>
    </lineage>
</organism>
<dbReference type="PANTHER" id="PTHR45418">
    <property type="entry name" value="CANCER/TESTIS ANTIGEN 55"/>
    <property type="match status" value="1"/>
</dbReference>
<dbReference type="EMBL" id="JAIPUX010005290">
    <property type="protein sequence ID" value="KAH0616541.1"/>
    <property type="molecule type" value="Genomic_DNA"/>
</dbReference>
<accession>A0ABQ7SGQ7</accession>
<keyword evidence="4" id="KW-1185">Reference proteome</keyword>
<evidence type="ECO:0000256" key="1">
    <source>
        <dbReference type="ARBA" id="ARBA00004496"/>
    </source>
</evidence>